<dbReference type="Pfam" id="PF00482">
    <property type="entry name" value="T2SSF"/>
    <property type="match status" value="1"/>
</dbReference>
<keyword evidence="2" id="KW-1003">Cell membrane</keyword>
<evidence type="ECO:0000256" key="1">
    <source>
        <dbReference type="ARBA" id="ARBA00004651"/>
    </source>
</evidence>
<reference evidence="8 9" key="1">
    <citation type="submission" date="2015-12" db="EMBL/GenBank/DDBJ databases">
        <authorList>
            <person name="Shamseldin A."/>
            <person name="Moawad H."/>
            <person name="Abd El-Rahim W.M."/>
            <person name="Sadowsky M.J."/>
        </authorList>
    </citation>
    <scope>NUCLEOTIDE SEQUENCE [LARGE SCALE GENOMIC DNA]</scope>
    <source>
        <strain evidence="8 9">S43</strain>
    </source>
</reference>
<evidence type="ECO:0000256" key="3">
    <source>
        <dbReference type="ARBA" id="ARBA00022692"/>
    </source>
</evidence>
<proteinExistence type="predicted"/>
<evidence type="ECO:0000313" key="8">
    <source>
        <dbReference type="EMBL" id="PLC12447.1"/>
    </source>
</evidence>
<feature type="transmembrane region" description="Helical" evidence="6">
    <location>
        <begin position="6"/>
        <end position="23"/>
    </location>
</feature>
<feature type="domain" description="Type II secretion system protein GspF" evidence="7">
    <location>
        <begin position="180"/>
        <end position="303"/>
    </location>
</feature>
<name>A0A2N4T2J0_9MICC</name>
<dbReference type="RefSeq" id="WP_101852037.1">
    <property type="nucleotide sequence ID" value="NZ_LOMZ01000001.1"/>
</dbReference>
<protein>
    <submittedName>
        <fullName evidence="8">Pilus assembly protein TadB</fullName>
    </submittedName>
</protein>
<dbReference type="AlphaFoldDB" id="A0A2N4T2J0"/>
<keyword evidence="5 6" id="KW-0472">Membrane</keyword>
<dbReference type="InterPro" id="IPR018076">
    <property type="entry name" value="T2SS_GspF_dom"/>
</dbReference>
<keyword evidence="4 6" id="KW-1133">Transmembrane helix</keyword>
<evidence type="ECO:0000256" key="4">
    <source>
        <dbReference type="ARBA" id="ARBA00022989"/>
    </source>
</evidence>
<feature type="transmembrane region" description="Helical" evidence="6">
    <location>
        <begin position="113"/>
        <end position="132"/>
    </location>
</feature>
<dbReference type="PANTHER" id="PTHR35007:SF2">
    <property type="entry name" value="PILUS ASSEMBLE PROTEIN"/>
    <property type="match status" value="1"/>
</dbReference>
<evidence type="ECO:0000259" key="7">
    <source>
        <dbReference type="Pfam" id="PF00482"/>
    </source>
</evidence>
<comment type="caution">
    <text evidence="8">The sequence shown here is derived from an EMBL/GenBank/DDBJ whole genome shotgun (WGS) entry which is preliminary data.</text>
</comment>
<sequence length="315" mass="32655">MSAPDALVLLLGAALAGGLWLVLTGVRASRGTAFADRIAPQLRSVEVESSLLAGPEAFRAAGLLGPAARVLRTLAADAVRRAARHTGPSAGLERRLERAGSHGSVADHRAEQLLLATAGLLAGVLLGLAAAARLGTGPGGVVLAAAAGAGAGWLLRDRLLARRIRARERRMLAEFPAVAELMALSVGAGESAVGSLERVCRVADGELTAEFRAVLARTRSGAGLGEALQEFAARTPVAPVGRFVDGIVVALERGTPLADVLRAQAQDVRDHDKRELMEAAGRKEIAMMVPLVFFVLPLTVVFAVYPGIALLELGF</sequence>
<feature type="transmembrane region" description="Helical" evidence="6">
    <location>
        <begin position="285"/>
        <end position="308"/>
    </location>
</feature>
<evidence type="ECO:0000256" key="2">
    <source>
        <dbReference type="ARBA" id="ARBA00022475"/>
    </source>
</evidence>
<feature type="transmembrane region" description="Helical" evidence="6">
    <location>
        <begin position="138"/>
        <end position="155"/>
    </location>
</feature>
<evidence type="ECO:0000256" key="5">
    <source>
        <dbReference type="ARBA" id="ARBA00023136"/>
    </source>
</evidence>
<dbReference type="PANTHER" id="PTHR35007">
    <property type="entry name" value="INTEGRAL MEMBRANE PROTEIN-RELATED"/>
    <property type="match status" value="1"/>
</dbReference>
<accession>A0A2N4T2J0</accession>
<evidence type="ECO:0000313" key="9">
    <source>
        <dbReference type="Proteomes" id="UP000234632"/>
    </source>
</evidence>
<dbReference type="GO" id="GO:0005886">
    <property type="term" value="C:plasma membrane"/>
    <property type="evidence" value="ECO:0007669"/>
    <property type="project" value="UniProtKB-SubCell"/>
</dbReference>
<gene>
    <name evidence="8" type="ORF">AUQ48_09665</name>
</gene>
<dbReference type="Proteomes" id="UP000234632">
    <property type="component" value="Unassembled WGS sequence"/>
</dbReference>
<keyword evidence="3 6" id="KW-0812">Transmembrane</keyword>
<comment type="subcellular location">
    <subcellularLocation>
        <location evidence="1">Cell membrane</location>
        <topology evidence="1">Multi-pass membrane protein</topology>
    </subcellularLocation>
</comment>
<evidence type="ECO:0000256" key="6">
    <source>
        <dbReference type="SAM" id="Phobius"/>
    </source>
</evidence>
<dbReference type="EMBL" id="LOMZ01000001">
    <property type="protein sequence ID" value="PLC12447.1"/>
    <property type="molecule type" value="Genomic_DNA"/>
</dbReference>
<organism evidence="8 9">
    <name type="scientific">Kocuria flava</name>
    <dbReference type="NCBI Taxonomy" id="446860"/>
    <lineage>
        <taxon>Bacteria</taxon>
        <taxon>Bacillati</taxon>
        <taxon>Actinomycetota</taxon>
        <taxon>Actinomycetes</taxon>
        <taxon>Micrococcales</taxon>
        <taxon>Micrococcaceae</taxon>
        <taxon>Kocuria</taxon>
    </lineage>
</organism>